<protein>
    <recommendedName>
        <fullName evidence="3">DUF3617 family protein</fullName>
    </recommendedName>
</protein>
<dbReference type="AlphaFoldDB" id="A0A418NH58"/>
<comment type="caution">
    <text evidence="1">The sequence shown here is derived from an EMBL/GenBank/DDBJ whole genome shotgun (WGS) entry which is preliminary data.</text>
</comment>
<organism evidence="1 2">
    <name type="scientific">Pelagerythrobacter aerophilus</name>
    <dbReference type="NCBI Taxonomy" id="2306995"/>
    <lineage>
        <taxon>Bacteria</taxon>
        <taxon>Pseudomonadati</taxon>
        <taxon>Pseudomonadota</taxon>
        <taxon>Alphaproteobacteria</taxon>
        <taxon>Sphingomonadales</taxon>
        <taxon>Erythrobacteraceae</taxon>
        <taxon>Pelagerythrobacter</taxon>
    </lineage>
</organism>
<accession>A0A418NH58</accession>
<evidence type="ECO:0008006" key="3">
    <source>
        <dbReference type="Google" id="ProtNLM"/>
    </source>
</evidence>
<name>A0A418NH58_9SPHN</name>
<gene>
    <name evidence="1" type="ORF">D2V04_10635</name>
</gene>
<evidence type="ECO:0000313" key="2">
    <source>
        <dbReference type="Proteomes" id="UP000285092"/>
    </source>
</evidence>
<sequence length="135" mass="14571">MLKSSVAALRSIVIVAGLAAGVAVAAQSPSLSMLGRLEPGQWQLRFRDGSPAQQICLKTGRELIQLRHQNSKCSRYVIEDGSDEVTVQYTCRGANYGRTSIRRETGSLAQVESQGIAGGLPFQFTAEARRTGTCR</sequence>
<evidence type="ECO:0000313" key="1">
    <source>
        <dbReference type="EMBL" id="RIV77572.1"/>
    </source>
</evidence>
<dbReference type="InterPro" id="IPR022061">
    <property type="entry name" value="DUF3617"/>
</dbReference>
<keyword evidence="2" id="KW-1185">Reference proteome</keyword>
<dbReference type="OrthoDB" id="7595119at2"/>
<dbReference type="Proteomes" id="UP000285092">
    <property type="component" value="Unassembled WGS sequence"/>
</dbReference>
<dbReference type="EMBL" id="QXFK01000017">
    <property type="protein sequence ID" value="RIV77572.1"/>
    <property type="molecule type" value="Genomic_DNA"/>
</dbReference>
<proteinExistence type="predicted"/>
<dbReference type="RefSeq" id="WP_119513671.1">
    <property type="nucleotide sequence ID" value="NZ_QXFK01000017.1"/>
</dbReference>
<dbReference type="Pfam" id="PF12276">
    <property type="entry name" value="DUF3617"/>
    <property type="match status" value="1"/>
</dbReference>
<reference evidence="1 2" key="1">
    <citation type="submission" date="2018-08" db="EMBL/GenBank/DDBJ databases">
        <title>Altererythrobacter sp.Ery1 and Ery12, the genome sequencing of novel strains in genus Alterythrobacter.</title>
        <authorList>
            <person name="Cheng H."/>
            <person name="Wu Y.-H."/>
            <person name="Fang C."/>
            <person name="Xu X.-W."/>
        </authorList>
    </citation>
    <scope>NUCLEOTIDE SEQUENCE [LARGE SCALE GENOMIC DNA]</scope>
    <source>
        <strain evidence="1 2">Ery1</strain>
    </source>
</reference>